<sequence length="97" mass="10246">MQPPFNLAVFLAESACSGHAVDDPGRTLGRSRVGDNRIKRLRTGLPQAVDRSCGGSSRVGKRPLHATEAVQAVASHANNRVPMANDMQNVVQAATAL</sequence>
<protein>
    <submittedName>
        <fullName evidence="1">Uncharacterized protein</fullName>
    </submittedName>
</protein>
<dbReference type="AlphaFoldDB" id="A0A426Z763"/>
<name>A0A426Z763_ENSVE</name>
<comment type="caution">
    <text evidence="1">The sequence shown here is derived from an EMBL/GenBank/DDBJ whole genome shotgun (WGS) entry which is preliminary data.</text>
</comment>
<proteinExistence type="predicted"/>
<gene>
    <name evidence="1" type="ORF">B296_00021824</name>
</gene>
<evidence type="ECO:0000313" key="1">
    <source>
        <dbReference type="EMBL" id="RRT59812.1"/>
    </source>
</evidence>
<dbReference type="EMBL" id="AMZH03008054">
    <property type="protein sequence ID" value="RRT59812.1"/>
    <property type="molecule type" value="Genomic_DNA"/>
</dbReference>
<evidence type="ECO:0000313" key="2">
    <source>
        <dbReference type="Proteomes" id="UP000287651"/>
    </source>
</evidence>
<dbReference type="Proteomes" id="UP000287651">
    <property type="component" value="Unassembled WGS sequence"/>
</dbReference>
<reference evidence="1 2" key="1">
    <citation type="journal article" date="2014" name="Agronomy (Basel)">
        <title>A Draft Genome Sequence for Ensete ventricosum, the Drought-Tolerant Tree Against Hunger.</title>
        <authorList>
            <person name="Harrison J."/>
            <person name="Moore K.A."/>
            <person name="Paszkiewicz K."/>
            <person name="Jones T."/>
            <person name="Grant M."/>
            <person name="Ambacheew D."/>
            <person name="Muzemil S."/>
            <person name="Studholme D.J."/>
        </authorList>
    </citation>
    <scope>NUCLEOTIDE SEQUENCE [LARGE SCALE GENOMIC DNA]</scope>
</reference>
<accession>A0A426Z763</accession>
<organism evidence="1 2">
    <name type="scientific">Ensete ventricosum</name>
    <name type="common">Abyssinian banana</name>
    <name type="synonym">Musa ensete</name>
    <dbReference type="NCBI Taxonomy" id="4639"/>
    <lineage>
        <taxon>Eukaryota</taxon>
        <taxon>Viridiplantae</taxon>
        <taxon>Streptophyta</taxon>
        <taxon>Embryophyta</taxon>
        <taxon>Tracheophyta</taxon>
        <taxon>Spermatophyta</taxon>
        <taxon>Magnoliopsida</taxon>
        <taxon>Liliopsida</taxon>
        <taxon>Zingiberales</taxon>
        <taxon>Musaceae</taxon>
        <taxon>Ensete</taxon>
    </lineage>
</organism>